<dbReference type="AlphaFoldDB" id="A0A5C3R250"/>
<feature type="compositionally biased region" description="Basic and acidic residues" evidence="1">
    <location>
        <begin position="213"/>
        <end position="255"/>
    </location>
</feature>
<sequence>MDSNHPTTRKLSGTQPGLLDSSQPSRLLRSPNSVLSFASYHPLAANGQQASNSQLPNLSGMSLDDQSRKTKRIVLEHVDGVLSWRFVPRARLAPDVQSEGTWPRVIVICGEPVEISEDQWDIYKLDPHYDCFVSASPALTTITKAASPPPSSSGPTQSAFSSNSSKRGLSPESAVPADYPIASGSKSKRKIEVPVFNVDAEEQESMLVDEDEASRRAAASERSRKLREAINKERQERRERMARRDEKLSHLHEKLSNLAGTYAPPNLFGNGNGQSSTQNKRKVSSNQFHHTTQSPERRSRDDSDDSDPRESATFVPAQGNKRARTLSPRSAKRDLEAKRLERERRKKEKQEQKLQDWRQSRHDRLMKETLQGFSSETQNGHGQSIPTQPNVYDINDEDLTDDDDDDDDPQAKEEAARREALIASSRMKLAQLEEDRPLWEAAARERLAQEEAQEAAARQAAEDRRAQAAAERKEAERQAAEQRRREEQRQREKEDALRREREVKKKQQQRFAHGPWTTQRALERYRTLCEAFDATKFSPAQPLTFEEIPWPVLKAPFSYSVEDIEWAAVEDFFKKVKSHLRGQDYKVLVEKSHRRFHPDRWRARGLLTSIADEEERGCIEVAANCVAQALTPIWSSAKQRP</sequence>
<dbReference type="EMBL" id="ML178818">
    <property type="protein sequence ID" value="TFL04814.1"/>
    <property type="molecule type" value="Genomic_DNA"/>
</dbReference>
<evidence type="ECO:0000256" key="1">
    <source>
        <dbReference type="SAM" id="MobiDB-lite"/>
    </source>
</evidence>
<reference evidence="2 3" key="1">
    <citation type="journal article" date="2019" name="Nat. Ecol. Evol.">
        <title>Megaphylogeny resolves global patterns of mushroom evolution.</title>
        <authorList>
            <person name="Varga T."/>
            <person name="Krizsan K."/>
            <person name="Foldi C."/>
            <person name="Dima B."/>
            <person name="Sanchez-Garcia M."/>
            <person name="Sanchez-Ramirez S."/>
            <person name="Szollosi G.J."/>
            <person name="Szarkandi J.G."/>
            <person name="Papp V."/>
            <person name="Albert L."/>
            <person name="Andreopoulos W."/>
            <person name="Angelini C."/>
            <person name="Antonin V."/>
            <person name="Barry K.W."/>
            <person name="Bougher N.L."/>
            <person name="Buchanan P."/>
            <person name="Buyck B."/>
            <person name="Bense V."/>
            <person name="Catcheside P."/>
            <person name="Chovatia M."/>
            <person name="Cooper J."/>
            <person name="Damon W."/>
            <person name="Desjardin D."/>
            <person name="Finy P."/>
            <person name="Geml J."/>
            <person name="Haridas S."/>
            <person name="Hughes K."/>
            <person name="Justo A."/>
            <person name="Karasinski D."/>
            <person name="Kautmanova I."/>
            <person name="Kiss B."/>
            <person name="Kocsube S."/>
            <person name="Kotiranta H."/>
            <person name="LaButti K.M."/>
            <person name="Lechner B.E."/>
            <person name="Liimatainen K."/>
            <person name="Lipzen A."/>
            <person name="Lukacs Z."/>
            <person name="Mihaltcheva S."/>
            <person name="Morgado L.N."/>
            <person name="Niskanen T."/>
            <person name="Noordeloos M.E."/>
            <person name="Ohm R.A."/>
            <person name="Ortiz-Santana B."/>
            <person name="Ovrebo C."/>
            <person name="Racz N."/>
            <person name="Riley R."/>
            <person name="Savchenko A."/>
            <person name="Shiryaev A."/>
            <person name="Soop K."/>
            <person name="Spirin V."/>
            <person name="Szebenyi C."/>
            <person name="Tomsovsky M."/>
            <person name="Tulloss R.E."/>
            <person name="Uehling J."/>
            <person name="Grigoriev I.V."/>
            <person name="Vagvolgyi C."/>
            <person name="Papp T."/>
            <person name="Martin F.M."/>
            <person name="Miettinen O."/>
            <person name="Hibbett D.S."/>
            <person name="Nagy L.G."/>
        </authorList>
    </citation>
    <scope>NUCLEOTIDE SEQUENCE [LARGE SCALE GENOMIC DNA]</scope>
    <source>
        <strain evidence="2 3">CBS 309.79</strain>
    </source>
</reference>
<feature type="compositionally biased region" description="Basic and acidic residues" evidence="1">
    <location>
        <begin position="460"/>
        <end position="505"/>
    </location>
</feature>
<feature type="region of interest" description="Disordered" evidence="1">
    <location>
        <begin position="205"/>
        <end position="431"/>
    </location>
</feature>
<keyword evidence="3" id="KW-1185">Reference proteome</keyword>
<protein>
    <submittedName>
        <fullName evidence="2">Uncharacterized protein</fullName>
    </submittedName>
</protein>
<proteinExistence type="predicted"/>
<feature type="compositionally biased region" description="Polar residues" evidence="1">
    <location>
        <begin position="273"/>
        <end position="293"/>
    </location>
</feature>
<dbReference type="Proteomes" id="UP000305067">
    <property type="component" value="Unassembled WGS sequence"/>
</dbReference>
<feature type="compositionally biased region" description="Polar residues" evidence="1">
    <location>
        <begin position="156"/>
        <end position="167"/>
    </location>
</feature>
<feature type="compositionally biased region" description="Basic and acidic residues" evidence="1">
    <location>
        <begin position="409"/>
        <end position="420"/>
    </location>
</feature>
<evidence type="ECO:0000313" key="3">
    <source>
        <dbReference type="Proteomes" id="UP000305067"/>
    </source>
</evidence>
<dbReference type="OrthoDB" id="8062037at2759"/>
<feature type="compositionally biased region" description="Polar residues" evidence="1">
    <location>
        <begin position="371"/>
        <end position="390"/>
    </location>
</feature>
<feature type="compositionally biased region" description="Basic and acidic residues" evidence="1">
    <location>
        <begin position="331"/>
        <end position="367"/>
    </location>
</feature>
<dbReference type="STRING" id="1884261.A0A5C3R250"/>
<feature type="region of interest" description="Disordered" evidence="1">
    <location>
        <begin position="443"/>
        <end position="513"/>
    </location>
</feature>
<evidence type="ECO:0000313" key="2">
    <source>
        <dbReference type="EMBL" id="TFL04814.1"/>
    </source>
</evidence>
<feature type="compositionally biased region" description="Basic and acidic residues" evidence="1">
    <location>
        <begin position="295"/>
        <end position="310"/>
    </location>
</feature>
<accession>A0A5C3R250</accession>
<feature type="region of interest" description="Disordered" evidence="1">
    <location>
        <begin position="1"/>
        <end position="27"/>
    </location>
</feature>
<name>A0A5C3R250_9AGAR</name>
<feature type="compositionally biased region" description="Acidic residues" evidence="1">
    <location>
        <begin position="394"/>
        <end position="408"/>
    </location>
</feature>
<organism evidence="2 3">
    <name type="scientific">Pterulicium gracile</name>
    <dbReference type="NCBI Taxonomy" id="1884261"/>
    <lineage>
        <taxon>Eukaryota</taxon>
        <taxon>Fungi</taxon>
        <taxon>Dikarya</taxon>
        <taxon>Basidiomycota</taxon>
        <taxon>Agaricomycotina</taxon>
        <taxon>Agaricomycetes</taxon>
        <taxon>Agaricomycetidae</taxon>
        <taxon>Agaricales</taxon>
        <taxon>Pleurotineae</taxon>
        <taxon>Pterulaceae</taxon>
        <taxon>Pterulicium</taxon>
    </lineage>
</organism>
<gene>
    <name evidence="2" type="ORF">BDV98DRAFT_602224</name>
</gene>
<feature type="region of interest" description="Disordered" evidence="1">
    <location>
        <begin position="143"/>
        <end position="182"/>
    </location>
</feature>